<dbReference type="Proteomes" id="UP000235116">
    <property type="component" value="Chromosome"/>
</dbReference>
<dbReference type="GO" id="GO:0003824">
    <property type="term" value="F:catalytic activity"/>
    <property type="evidence" value="ECO:0007669"/>
    <property type="project" value="UniProtKB-ARBA"/>
</dbReference>
<dbReference type="PANTHER" id="PTHR11941">
    <property type="entry name" value="ENOYL-COA HYDRATASE-RELATED"/>
    <property type="match status" value="1"/>
</dbReference>
<comment type="similarity">
    <text evidence="1">Belongs to the enoyl-CoA hydratase/isomerase family.</text>
</comment>
<name>A0A2K9LRL1_9GAMM</name>
<dbReference type="NCBIfam" id="NF004858">
    <property type="entry name" value="PRK06213.1"/>
    <property type="match status" value="1"/>
</dbReference>
<dbReference type="InterPro" id="IPR029045">
    <property type="entry name" value="ClpP/crotonase-like_dom_sf"/>
</dbReference>
<reference evidence="3" key="1">
    <citation type="submission" date="2017-08" db="EMBL/GenBank/DDBJ databases">
        <title>Direct submision.</title>
        <authorList>
            <person name="Kim S.-J."/>
            <person name="Rhee S.-K."/>
        </authorList>
    </citation>
    <scope>NUCLEOTIDE SEQUENCE [LARGE SCALE GENOMIC DNA]</scope>
    <source>
        <strain evidence="3">GI5</strain>
    </source>
</reference>
<sequence length="232" mass="24779">MDKLINFQQEGAVLTIQWDDGKANAVSPQLLVELNAALDQAERDQLIVILAGRPGRFSAGFDLQVMGQGDAAMAQLVVGGAKLALRLLNFPTPVIMACTGHGLAMGGLLLLSADYRIGVSGDYKIGLNEVAIGMTMPWFGVELARGRLAPAHFNRAVNNAEIYSSEGAVAAGFLDRVCDAQDLMAEAMAVATGFEKLKMRAHHATKLRTRQQLLEAVSRGVELDFGKGVLQS</sequence>
<dbReference type="AlphaFoldDB" id="A0A2K9LRL1"/>
<dbReference type="Gene3D" id="3.90.226.10">
    <property type="entry name" value="2-enoyl-CoA Hydratase, Chain A, domain 1"/>
    <property type="match status" value="1"/>
</dbReference>
<dbReference type="CDD" id="cd06558">
    <property type="entry name" value="crotonase-like"/>
    <property type="match status" value="1"/>
</dbReference>
<dbReference type="OrthoDB" id="8640486at2"/>
<protein>
    <submittedName>
        <fullName evidence="2">Enoyl-CoA hydratase</fullName>
    </submittedName>
</protein>
<proteinExistence type="inferred from homology"/>
<dbReference type="GO" id="GO:0006635">
    <property type="term" value="P:fatty acid beta-oxidation"/>
    <property type="evidence" value="ECO:0007669"/>
    <property type="project" value="TreeGrafter"/>
</dbReference>
<gene>
    <name evidence="2" type="ORF">Kalk_15175</name>
</gene>
<accession>A0A2K9LRL1</accession>
<dbReference type="PANTHER" id="PTHR11941:SF54">
    <property type="entry name" value="ENOYL-COA HYDRATASE, MITOCHONDRIAL"/>
    <property type="match status" value="1"/>
</dbReference>
<keyword evidence="3" id="KW-1185">Reference proteome</keyword>
<evidence type="ECO:0000313" key="2">
    <source>
        <dbReference type="EMBL" id="AUM14976.1"/>
    </source>
</evidence>
<dbReference type="Pfam" id="PF00378">
    <property type="entry name" value="ECH_1"/>
    <property type="match status" value="1"/>
</dbReference>
<evidence type="ECO:0000313" key="3">
    <source>
        <dbReference type="Proteomes" id="UP000235116"/>
    </source>
</evidence>
<dbReference type="RefSeq" id="WP_101896347.1">
    <property type="nucleotide sequence ID" value="NZ_CP022684.1"/>
</dbReference>
<evidence type="ECO:0000256" key="1">
    <source>
        <dbReference type="ARBA" id="ARBA00005254"/>
    </source>
</evidence>
<dbReference type="EMBL" id="CP022684">
    <property type="protein sequence ID" value="AUM14976.1"/>
    <property type="molecule type" value="Genomic_DNA"/>
</dbReference>
<dbReference type="SUPFAM" id="SSF52096">
    <property type="entry name" value="ClpP/crotonase"/>
    <property type="match status" value="1"/>
</dbReference>
<dbReference type="KEGG" id="kak:Kalk_15175"/>
<organism evidence="2 3">
    <name type="scientific">Ketobacter alkanivorans</name>
    <dbReference type="NCBI Taxonomy" id="1917421"/>
    <lineage>
        <taxon>Bacteria</taxon>
        <taxon>Pseudomonadati</taxon>
        <taxon>Pseudomonadota</taxon>
        <taxon>Gammaproteobacteria</taxon>
        <taxon>Pseudomonadales</taxon>
        <taxon>Ketobacteraceae</taxon>
        <taxon>Ketobacter</taxon>
    </lineage>
</organism>
<dbReference type="InterPro" id="IPR001753">
    <property type="entry name" value="Enoyl-CoA_hydra/iso"/>
</dbReference>